<dbReference type="InterPro" id="IPR004140">
    <property type="entry name" value="Exo70"/>
</dbReference>
<keyword evidence="2 3" id="KW-0813">Transport</keyword>
<evidence type="ECO:0000313" key="6">
    <source>
        <dbReference type="Proteomes" id="UP000594638"/>
    </source>
</evidence>
<dbReference type="EMBL" id="CACTIH010005864">
    <property type="protein sequence ID" value="CAA3002662.1"/>
    <property type="molecule type" value="Genomic_DNA"/>
</dbReference>
<comment type="function">
    <text evidence="3">Component of the exocyst complex.</text>
</comment>
<comment type="caution">
    <text evidence="5">The sequence shown here is derived from an EMBL/GenBank/DDBJ whole genome shotgun (WGS) entry which is preliminary data.</text>
</comment>
<organism evidence="5 6">
    <name type="scientific">Olea europaea subsp. europaea</name>
    <dbReference type="NCBI Taxonomy" id="158383"/>
    <lineage>
        <taxon>Eukaryota</taxon>
        <taxon>Viridiplantae</taxon>
        <taxon>Streptophyta</taxon>
        <taxon>Embryophyta</taxon>
        <taxon>Tracheophyta</taxon>
        <taxon>Spermatophyta</taxon>
        <taxon>Magnoliopsida</taxon>
        <taxon>eudicotyledons</taxon>
        <taxon>Gunneridae</taxon>
        <taxon>Pentapetalae</taxon>
        <taxon>asterids</taxon>
        <taxon>lamiids</taxon>
        <taxon>Lamiales</taxon>
        <taxon>Oleaceae</taxon>
        <taxon>Oleeae</taxon>
        <taxon>Olea</taxon>
    </lineage>
</organism>
<dbReference type="GO" id="GO:0005546">
    <property type="term" value="F:phosphatidylinositol-4,5-bisphosphate binding"/>
    <property type="evidence" value="ECO:0007669"/>
    <property type="project" value="InterPro"/>
</dbReference>
<reference evidence="5 6" key="1">
    <citation type="submission" date="2019-12" db="EMBL/GenBank/DDBJ databases">
        <authorList>
            <person name="Alioto T."/>
            <person name="Alioto T."/>
            <person name="Gomez Garrido J."/>
        </authorList>
    </citation>
    <scope>NUCLEOTIDE SEQUENCE [LARGE SCALE GENOMIC DNA]</scope>
</reference>
<proteinExistence type="inferred from homology"/>
<keyword evidence="3" id="KW-0653">Protein transport</keyword>
<evidence type="ECO:0000256" key="2">
    <source>
        <dbReference type="ARBA" id="ARBA00022448"/>
    </source>
</evidence>
<protein>
    <recommendedName>
        <fullName evidence="3">Exocyst subunit Exo70 family protein</fullName>
    </recommendedName>
</protein>
<evidence type="ECO:0000313" key="5">
    <source>
        <dbReference type="EMBL" id="CAA3002662.1"/>
    </source>
</evidence>
<sequence length="340" mass="39055">MNSTISYQLAVDTIYHWHHRSVEQLIFDHGEREITRYLEAVDRIQQSPGNGTESGDLNSLAMVRLKHEFLTVLTTKSDQIGTFDSVTSDWSSLASTGNEDYFSADSSLSDELQKIVYRGDAKSAFKKKRFLWEELKVKIELWIRVARKCICIFIDEKQISEILFSGFGNGASEECYWEIVGDSANNLLVFAEIVSSSNQSPERMGTILGLYDTLLFLLQYTDTLFDIDAAEPIREGMKGKSKKLNHVPLRHLFMMNNVHYIVEKIEESKELREIIGDDYMEKLNTNVMQAMTSYQVSTCDKFLSSCREEGIHVTWCFSTQVSKRTLRKRLKAINSMIEEI</sequence>
<feature type="domain" description="Exocyst complex subunit Exo70 C-terminal" evidence="4">
    <location>
        <begin position="238"/>
        <end position="340"/>
    </location>
</feature>
<dbReference type="InterPro" id="IPR046364">
    <property type="entry name" value="Exo70_C"/>
</dbReference>
<evidence type="ECO:0000256" key="1">
    <source>
        <dbReference type="ARBA" id="ARBA00006756"/>
    </source>
</evidence>
<dbReference type="Gene3D" id="1.20.1280.170">
    <property type="entry name" value="Exocyst complex component Exo70"/>
    <property type="match status" value="2"/>
</dbReference>
<name>A0A8S0TH12_OLEEU</name>
<keyword evidence="3" id="KW-0268">Exocytosis</keyword>
<dbReference type="GO" id="GO:0000145">
    <property type="term" value="C:exocyst"/>
    <property type="evidence" value="ECO:0007669"/>
    <property type="project" value="InterPro"/>
</dbReference>
<dbReference type="AlphaFoldDB" id="A0A8S0TH12"/>
<dbReference type="OrthoDB" id="1922221at2759"/>
<dbReference type="Proteomes" id="UP000594638">
    <property type="component" value="Unassembled WGS sequence"/>
</dbReference>
<dbReference type="Pfam" id="PF03081">
    <property type="entry name" value="Exo70_C"/>
    <property type="match status" value="2"/>
</dbReference>
<comment type="similarity">
    <text evidence="1 3">Belongs to the EXO70 family.</text>
</comment>
<dbReference type="GO" id="GO:0015031">
    <property type="term" value="P:protein transport"/>
    <property type="evidence" value="ECO:0007669"/>
    <property type="project" value="UniProtKB-KW"/>
</dbReference>
<evidence type="ECO:0000256" key="3">
    <source>
        <dbReference type="RuleBase" id="RU365026"/>
    </source>
</evidence>
<evidence type="ECO:0000259" key="4">
    <source>
        <dbReference type="Pfam" id="PF03081"/>
    </source>
</evidence>
<keyword evidence="6" id="KW-1185">Reference proteome</keyword>
<accession>A0A8S0TH12</accession>
<gene>
    <name evidence="5" type="ORF">OLEA9_A055720</name>
</gene>
<dbReference type="Gramene" id="OE9A055720T1">
    <property type="protein sequence ID" value="OE9A055720C1"/>
    <property type="gene ID" value="OE9A055720"/>
</dbReference>
<dbReference type="GO" id="GO:0006887">
    <property type="term" value="P:exocytosis"/>
    <property type="evidence" value="ECO:0007669"/>
    <property type="project" value="UniProtKB-KW"/>
</dbReference>
<dbReference type="SUPFAM" id="SSF74788">
    <property type="entry name" value="Cullin repeat-like"/>
    <property type="match status" value="1"/>
</dbReference>
<dbReference type="PANTHER" id="PTHR12542">
    <property type="entry name" value="EXOCYST COMPLEX PROTEIN EXO70"/>
    <property type="match status" value="1"/>
</dbReference>
<feature type="domain" description="Exocyst complex subunit Exo70 C-terminal" evidence="4">
    <location>
        <begin position="142"/>
        <end position="235"/>
    </location>
</feature>
<dbReference type="InterPro" id="IPR016159">
    <property type="entry name" value="Cullin_repeat-like_dom_sf"/>
</dbReference>
<dbReference type="PANTHER" id="PTHR12542:SF7">
    <property type="entry name" value="EXOCYST SUBUNIT EXO70 FAMILY PROTEIN"/>
    <property type="match status" value="1"/>
</dbReference>